<accession>A0ABV3ZAR1</accession>
<evidence type="ECO:0000256" key="2">
    <source>
        <dbReference type="ARBA" id="ARBA00022723"/>
    </source>
</evidence>
<comment type="caution">
    <text evidence="6">The sequence shown here is derived from an EMBL/GenBank/DDBJ whole genome shotgun (WGS) entry which is preliminary data.</text>
</comment>
<reference evidence="6 7" key="1">
    <citation type="submission" date="2023-07" db="EMBL/GenBank/DDBJ databases">
        <authorList>
            <person name="Lian W.-H."/>
        </authorList>
    </citation>
    <scope>NUCLEOTIDE SEQUENCE [LARGE SCALE GENOMIC DNA]</scope>
    <source>
        <strain evidence="6 7">SYSU DXS3180</strain>
    </source>
</reference>
<dbReference type="InterPro" id="IPR009056">
    <property type="entry name" value="Cyt_c-like_dom"/>
</dbReference>
<keyword evidence="7" id="KW-1185">Reference proteome</keyword>
<evidence type="ECO:0000313" key="7">
    <source>
        <dbReference type="Proteomes" id="UP001560573"/>
    </source>
</evidence>
<feature type="domain" description="Cytochrome c" evidence="5">
    <location>
        <begin position="46"/>
        <end position="156"/>
    </location>
</feature>
<dbReference type="PROSITE" id="PS51007">
    <property type="entry name" value="CYTC"/>
    <property type="match status" value="2"/>
</dbReference>
<keyword evidence="2 4" id="KW-0479">Metal-binding</keyword>
<proteinExistence type="predicted"/>
<evidence type="ECO:0000259" key="5">
    <source>
        <dbReference type="PROSITE" id="PS51007"/>
    </source>
</evidence>
<evidence type="ECO:0000256" key="1">
    <source>
        <dbReference type="ARBA" id="ARBA00022617"/>
    </source>
</evidence>
<dbReference type="Pfam" id="PF00034">
    <property type="entry name" value="Cytochrom_C"/>
    <property type="match status" value="1"/>
</dbReference>
<keyword evidence="3 4" id="KW-0408">Iron</keyword>
<evidence type="ECO:0000256" key="3">
    <source>
        <dbReference type="ARBA" id="ARBA00023004"/>
    </source>
</evidence>
<evidence type="ECO:0000256" key="4">
    <source>
        <dbReference type="PROSITE-ProRule" id="PRU00433"/>
    </source>
</evidence>
<protein>
    <submittedName>
        <fullName evidence="6">Cytochrome c</fullName>
    </submittedName>
</protein>
<keyword evidence="1 4" id="KW-0349">Heme</keyword>
<dbReference type="InterPro" id="IPR036909">
    <property type="entry name" value="Cyt_c-like_dom_sf"/>
</dbReference>
<sequence>MIKKIFKWTGIVLLMLILIIAILTVTRQNVHYDAPYPAIHASKDSTIIATGKNLVFGPAHCADCHSKSNSDSLIKLGQEVPLSGGVVFDLPFGKIYTRNITSDKTTGIGNFKDEEIARALRYGVHPNGTVMYDFMPFHNMSDEDLTAVISYLRTLKPVSNKVPDHDLNVMGNMIKAFLIKPVGPAGEVLKQIKKDTSAEYGKYLAINVANCNGCHTMRDGIGRFVGEPFAGGGPMGPDPKMQLSPPNLTPDSTGRISDWSQEDFISRFREGKKISYSEMPWNSFKRMSDTELKAIYTFLRTVKPAKTSKQS</sequence>
<organism evidence="6 7">
    <name type="scientific">Danxiaibacter flavus</name>
    <dbReference type="NCBI Taxonomy" id="3049108"/>
    <lineage>
        <taxon>Bacteria</taxon>
        <taxon>Pseudomonadati</taxon>
        <taxon>Bacteroidota</taxon>
        <taxon>Chitinophagia</taxon>
        <taxon>Chitinophagales</taxon>
        <taxon>Chitinophagaceae</taxon>
        <taxon>Danxiaibacter</taxon>
    </lineage>
</organism>
<feature type="domain" description="Cytochrome c" evidence="5">
    <location>
        <begin position="196"/>
        <end position="303"/>
    </location>
</feature>
<dbReference type="EMBL" id="JAULBC010000001">
    <property type="protein sequence ID" value="MEX6686176.1"/>
    <property type="molecule type" value="Genomic_DNA"/>
</dbReference>
<dbReference type="PANTHER" id="PTHR35008">
    <property type="entry name" value="BLL4482 PROTEIN-RELATED"/>
    <property type="match status" value="1"/>
</dbReference>
<dbReference type="Proteomes" id="UP001560573">
    <property type="component" value="Unassembled WGS sequence"/>
</dbReference>
<dbReference type="Gene3D" id="1.10.760.10">
    <property type="entry name" value="Cytochrome c-like domain"/>
    <property type="match status" value="2"/>
</dbReference>
<gene>
    <name evidence="6" type="ORF">QTN47_01650</name>
</gene>
<dbReference type="InterPro" id="IPR051459">
    <property type="entry name" value="Cytochrome_c-type_DH"/>
</dbReference>
<dbReference type="RefSeq" id="WP_369327566.1">
    <property type="nucleotide sequence ID" value="NZ_JAULBC010000001.1"/>
</dbReference>
<name>A0ABV3ZAR1_9BACT</name>
<dbReference type="SUPFAM" id="SSF46626">
    <property type="entry name" value="Cytochrome c"/>
    <property type="match status" value="2"/>
</dbReference>
<dbReference type="PANTHER" id="PTHR35008:SF8">
    <property type="entry name" value="ALCOHOL DEHYDROGENASE CYTOCHROME C SUBUNIT"/>
    <property type="match status" value="1"/>
</dbReference>
<dbReference type="Pfam" id="PF13442">
    <property type="entry name" value="Cytochrome_CBB3"/>
    <property type="match status" value="1"/>
</dbReference>
<evidence type="ECO:0000313" key="6">
    <source>
        <dbReference type="EMBL" id="MEX6686176.1"/>
    </source>
</evidence>